<keyword evidence="3" id="KW-1185">Reference proteome</keyword>
<protein>
    <submittedName>
        <fullName evidence="2">Uncharacterized protein</fullName>
    </submittedName>
</protein>
<feature type="compositionally biased region" description="Polar residues" evidence="1">
    <location>
        <begin position="29"/>
        <end position="50"/>
    </location>
</feature>
<sequence>MKIGHLQTQNPKSQTSLDSRVGVPGLPSIPTNNISPTTTDGSGPNVTNLGEMNDEGGCFILDSSSTTAIGRMKGVISAGGERGLGDHGLVGEAA</sequence>
<name>A0AAV2FTQ3_9ROSI</name>
<accession>A0AAV2FTQ3</accession>
<evidence type="ECO:0000313" key="2">
    <source>
        <dbReference type="EMBL" id="CAL1401332.1"/>
    </source>
</evidence>
<organism evidence="2 3">
    <name type="scientific">Linum trigynum</name>
    <dbReference type="NCBI Taxonomy" id="586398"/>
    <lineage>
        <taxon>Eukaryota</taxon>
        <taxon>Viridiplantae</taxon>
        <taxon>Streptophyta</taxon>
        <taxon>Embryophyta</taxon>
        <taxon>Tracheophyta</taxon>
        <taxon>Spermatophyta</taxon>
        <taxon>Magnoliopsida</taxon>
        <taxon>eudicotyledons</taxon>
        <taxon>Gunneridae</taxon>
        <taxon>Pentapetalae</taxon>
        <taxon>rosids</taxon>
        <taxon>fabids</taxon>
        <taxon>Malpighiales</taxon>
        <taxon>Linaceae</taxon>
        <taxon>Linum</taxon>
    </lineage>
</organism>
<dbReference type="EMBL" id="OZ034820">
    <property type="protein sequence ID" value="CAL1401332.1"/>
    <property type="molecule type" value="Genomic_DNA"/>
</dbReference>
<evidence type="ECO:0000313" key="3">
    <source>
        <dbReference type="Proteomes" id="UP001497516"/>
    </source>
</evidence>
<feature type="region of interest" description="Disordered" evidence="1">
    <location>
        <begin position="1"/>
        <end position="50"/>
    </location>
</feature>
<dbReference type="Proteomes" id="UP001497516">
    <property type="component" value="Chromosome 7"/>
</dbReference>
<dbReference type="AlphaFoldDB" id="A0AAV2FTQ3"/>
<proteinExistence type="predicted"/>
<reference evidence="2 3" key="1">
    <citation type="submission" date="2024-04" db="EMBL/GenBank/DDBJ databases">
        <authorList>
            <person name="Fracassetti M."/>
        </authorList>
    </citation>
    <scope>NUCLEOTIDE SEQUENCE [LARGE SCALE GENOMIC DNA]</scope>
</reference>
<gene>
    <name evidence="2" type="ORF">LTRI10_LOCUS41395</name>
</gene>
<evidence type="ECO:0000256" key="1">
    <source>
        <dbReference type="SAM" id="MobiDB-lite"/>
    </source>
</evidence>
<feature type="compositionally biased region" description="Polar residues" evidence="1">
    <location>
        <begin position="1"/>
        <end position="18"/>
    </location>
</feature>